<evidence type="ECO:0000259" key="15">
    <source>
        <dbReference type="Pfam" id="PF00593"/>
    </source>
</evidence>
<dbReference type="AlphaFoldDB" id="A0A128FDX2"/>
<evidence type="ECO:0000256" key="6">
    <source>
        <dbReference type="ARBA" id="ARBA00023065"/>
    </source>
</evidence>
<organism evidence="17 18">
    <name type="scientific">Grimontia celer</name>
    <dbReference type="NCBI Taxonomy" id="1796497"/>
    <lineage>
        <taxon>Bacteria</taxon>
        <taxon>Pseudomonadati</taxon>
        <taxon>Pseudomonadota</taxon>
        <taxon>Gammaproteobacteria</taxon>
        <taxon>Vibrionales</taxon>
        <taxon>Vibrionaceae</taxon>
        <taxon>Grimontia</taxon>
    </lineage>
</organism>
<feature type="domain" description="TonB-dependent receptor-like beta-barrel" evidence="15">
    <location>
        <begin position="192"/>
        <end position="578"/>
    </location>
</feature>
<dbReference type="Pfam" id="PF07715">
    <property type="entry name" value="Plug"/>
    <property type="match status" value="1"/>
</dbReference>
<keyword evidence="9 11" id="KW-0472">Membrane</keyword>
<proteinExistence type="inferred from homology"/>
<comment type="subcellular location">
    <subcellularLocation>
        <location evidence="1 11 12">Cell outer membrane</location>
        <topology evidence="1 11 12">Multi-pass membrane protein</topology>
    </subcellularLocation>
</comment>
<dbReference type="HAMAP" id="MF_01531">
    <property type="entry name" value="BtuB"/>
    <property type="match status" value="1"/>
</dbReference>
<evidence type="ECO:0000313" key="18">
    <source>
        <dbReference type="Proteomes" id="UP000071641"/>
    </source>
</evidence>
<dbReference type="InterPro" id="IPR010916">
    <property type="entry name" value="TonB_box_CS"/>
</dbReference>
<dbReference type="InterPro" id="IPR037066">
    <property type="entry name" value="Plug_dom_sf"/>
</dbReference>
<feature type="signal peptide" evidence="11">
    <location>
        <begin position="1"/>
        <end position="19"/>
    </location>
</feature>
<feature type="domain" description="TonB-dependent receptor plug" evidence="16">
    <location>
        <begin position="45"/>
        <end position="150"/>
    </location>
</feature>
<evidence type="ECO:0000256" key="1">
    <source>
        <dbReference type="ARBA" id="ARBA00004571"/>
    </source>
</evidence>
<keyword evidence="5 11" id="KW-0732">Signal</keyword>
<dbReference type="InterPro" id="IPR010101">
    <property type="entry name" value="B12_transptr_BtuB"/>
</dbReference>
<evidence type="ECO:0000256" key="10">
    <source>
        <dbReference type="ARBA" id="ARBA00023237"/>
    </source>
</evidence>
<dbReference type="InterPro" id="IPR036942">
    <property type="entry name" value="Beta-barrel_TonB_sf"/>
</dbReference>
<dbReference type="PANTHER" id="PTHR30069:SF53">
    <property type="entry name" value="COLICIN I RECEPTOR-RELATED"/>
    <property type="match status" value="1"/>
</dbReference>
<evidence type="ECO:0000256" key="8">
    <source>
        <dbReference type="ARBA" id="ARBA00023114"/>
    </source>
</evidence>
<keyword evidence="18" id="KW-1185">Reference proteome</keyword>
<dbReference type="InterPro" id="IPR012910">
    <property type="entry name" value="Plug_dom"/>
</dbReference>
<feature type="short sequence motif" description="TonB box" evidence="11">
    <location>
        <begin position="31"/>
        <end position="38"/>
    </location>
</feature>
<keyword evidence="3 11" id="KW-1134">Transmembrane beta strand</keyword>
<dbReference type="InterPro" id="IPR010917">
    <property type="entry name" value="TonB_rcpt_CS"/>
</dbReference>
<evidence type="ECO:0000256" key="3">
    <source>
        <dbReference type="ARBA" id="ARBA00022452"/>
    </source>
</evidence>
<evidence type="ECO:0000256" key="7">
    <source>
        <dbReference type="ARBA" id="ARBA00023077"/>
    </source>
</evidence>
<keyword evidence="8 11" id="KW-0626">Porin</keyword>
<reference evidence="18" key="1">
    <citation type="submission" date="2016-02" db="EMBL/GenBank/DDBJ databases">
        <authorList>
            <person name="Rodrigo-Torres Lidia"/>
            <person name="Arahal R.David."/>
        </authorList>
    </citation>
    <scope>NUCLEOTIDE SEQUENCE [LARGE SCALE GENOMIC DNA]</scope>
    <source>
        <strain evidence="18">CECT 9029</strain>
    </source>
</reference>
<evidence type="ECO:0000256" key="2">
    <source>
        <dbReference type="ARBA" id="ARBA00022448"/>
    </source>
</evidence>
<keyword evidence="2 11" id="KW-0813">Transport</keyword>
<keyword evidence="7 11" id="KW-0798">TonB box</keyword>
<keyword evidence="6 11" id="KW-0406">Ion transport</keyword>
<dbReference type="OrthoDB" id="9764669at2"/>
<feature type="short sequence motif" description="TonB C-terminal box" evidence="11 14">
    <location>
        <begin position="587"/>
        <end position="604"/>
    </location>
</feature>
<dbReference type="GO" id="GO:0006811">
    <property type="term" value="P:monoatomic ion transport"/>
    <property type="evidence" value="ECO:0007669"/>
    <property type="project" value="UniProtKB-KW"/>
</dbReference>
<dbReference type="Gene3D" id="2.40.170.20">
    <property type="entry name" value="TonB-dependent receptor, beta-barrel domain"/>
    <property type="match status" value="1"/>
</dbReference>
<dbReference type="NCBIfam" id="TIGR01779">
    <property type="entry name" value="TonB-B12"/>
    <property type="match status" value="1"/>
</dbReference>
<protein>
    <recommendedName>
        <fullName evidence="11">Vitamin B12 transporter BtuB</fullName>
    </recommendedName>
    <alternativeName>
        <fullName evidence="11">Cobalamin receptor</fullName>
    </alternativeName>
    <alternativeName>
        <fullName evidence="11">Outer membrane cobalamin translocator</fullName>
    </alternativeName>
</protein>
<keyword evidence="4 11" id="KW-0812">Transmembrane</keyword>
<evidence type="ECO:0000256" key="4">
    <source>
        <dbReference type="ARBA" id="ARBA00022692"/>
    </source>
</evidence>
<dbReference type="RefSeq" id="WP_062667484.1">
    <property type="nucleotide sequence ID" value="NZ_FIZX01000007.1"/>
</dbReference>
<dbReference type="CDD" id="cd01347">
    <property type="entry name" value="ligand_gated_channel"/>
    <property type="match status" value="1"/>
</dbReference>
<dbReference type="Pfam" id="PF00593">
    <property type="entry name" value="TonB_dep_Rec_b-barrel"/>
    <property type="match status" value="1"/>
</dbReference>
<dbReference type="PROSITE" id="PS00430">
    <property type="entry name" value="TONB_DEPENDENT_REC_1"/>
    <property type="match status" value="1"/>
</dbReference>
<keyword evidence="10 11" id="KW-0998">Cell outer membrane</keyword>
<evidence type="ECO:0000256" key="5">
    <source>
        <dbReference type="ARBA" id="ARBA00022729"/>
    </source>
</evidence>
<dbReference type="PANTHER" id="PTHR30069">
    <property type="entry name" value="TONB-DEPENDENT OUTER MEMBRANE RECEPTOR"/>
    <property type="match status" value="1"/>
</dbReference>
<dbReference type="GO" id="GO:0009279">
    <property type="term" value="C:cell outer membrane"/>
    <property type="evidence" value="ECO:0007669"/>
    <property type="project" value="UniProtKB-SubCell"/>
</dbReference>
<comment type="similarity">
    <text evidence="11">Belongs to the TonB-dependent receptor family. BtuB (TC 1.B.14.3.1) subfamily.</text>
</comment>
<dbReference type="Gene3D" id="2.170.130.10">
    <property type="entry name" value="TonB-dependent receptor, plug domain"/>
    <property type="match status" value="1"/>
</dbReference>
<dbReference type="InterPro" id="IPR000531">
    <property type="entry name" value="Beta-barrel_TonB"/>
</dbReference>
<dbReference type="SUPFAM" id="SSF56935">
    <property type="entry name" value="Porins"/>
    <property type="match status" value="1"/>
</dbReference>
<evidence type="ECO:0000313" key="17">
    <source>
        <dbReference type="EMBL" id="CZF84997.1"/>
    </source>
</evidence>
<comment type="function">
    <text evidence="11">Involved in the active translocation of vitamin B12 (cyanocobalamin) across the outer membrane to the periplasmic space. It derives its energy for transport by interacting with the trans-periplasmic membrane protein TonB.</text>
</comment>
<evidence type="ECO:0000256" key="13">
    <source>
        <dbReference type="PROSITE-ProRule" id="PRU10143"/>
    </source>
</evidence>
<evidence type="ECO:0000259" key="16">
    <source>
        <dbReference type="Pfam" id="PF07715"/>
    </source>
</evidence>
<dbReference type="PROSITE" id="PS52016">
    <property type="entry name" value="TONB_DEPENDENT_REC_3"/>
    <property type="match status" value="1"/>
</dbReference>
<dbReference type="Proteomes" id="UP000071641">
    <property type="component" value="Unassembled WGS sequence"/>
</dbReference>
<dbReference type="STRING" id="1796497.GCE9029_04750"/>
<evidence type="ECO:0000256" key="9">
    <source>
        <dbReference type="ARBA" id="ARBA00023136"/>
    </source>
</evidence>
<gene>
    <name evidence="11 17" type="primary">btuB</name>
    <name evidence="17" type="ORF">GCE9029_04750</name>
</gene>
<accession>A0A128FDX2</accession>
<sequence precursor="true">MSKKLLAAGMLPWAAFAHAPLSFAQDTAATETIVVTANRLAQSTQSLAAQVEVVTRDDIDRIQAKTLIDVFRRMTGIQVSQNGGRGQQASLFVRGANSDQVLVLVDGIRFARAAKGNVDFSQLPLTFVERIEYVRGARASLYGSEAIGGVINIITRANNNSDQSTRLTVGLGSLDYREASVSSGLEIADNGQLNFALGFDGDDGYNVRPNEFNAGDKHGYESKNGLVGYSHQFSKQWEAFGSVRAYDNVSQYDGSFSSRSYNESTVENLSLAGGVNYTADPLSSQFQFSWQDQSDWNYEQAKGKGSVQSEDLQQLNFQWNTQYTLNDVVTLAGGVDWRDEALIVNASNSKHDRTNLAFYGVGLFEADKVFGEVSARLDDNEQFGREGTYNLGAGYHLTDKLTAKLSYGTAFKAPNLFQLYSSYGNKNLKPESAESLELTLSGQIKDLYWSITGYNTKIDDLIDYDFATNSYLNIDGESTLRGVEITSEFDTGFVSHQISADFKDPEDKDGNTLVRRAKQQYKYNGIVSFEQFDVSLGYQYVGKRKDFSKELSAYSLFDFSVNYFANEHLTLNARIDNLTDEEYETAAGYPSPERAYYLSADYRF</sequence>
<dbReference type="GO" id="GO:0015420">
    <property type="term" value="F:ABC-type vitamin B12 transporter activity"/>
    <property type="evidence" value="ECO:0007669"/>
    <property type="project" value="InterPro"/>
</dbReference>
<evidence type="ECO:0000256" key="14">
    <source>
        <dbReference type="PROSITE-ProRule" id="PRU10144"/>
    </source>
</evidence>
<dbReference type="PROSITE" id="PS01156">
    <property type="entry name" value="TONB_DEPENDENT_REC_2"/>
    <property type="match status" value="1"/>
</dbReference>
<dbReference type="GO" id="GO:0015288">
    <property type="term" value="F:porin activity"/>
    <property type="evidence" value="ECO:0007669"/>
    <property type="project" value="UniProtKB-KW"/>
</dbReference>
<name>A0A128FDX2_9GAMM</name>
<evidence type="ECO:0000256" key="11">
    <source>
        <dbReference type="HAMAP-Rule" id="MF_01531"/>
    </source>
</evidence>
<feature type="chain" id="PRO_5008999287" description="Vitamin B12 transporter BtuB" evidence="11">
    <location>
        <begin position="20"/>
        <end position="604"/>
    </location>
</feature>
<dbReference type="GO" id="GO:0046930">
    <property type="term" value="C:pore complex"/>
    <property type="evidence" value="ECO:0007669"/>
    <property type="project" value="UniProtKB-KW"/>
</dbReference>
<feature type="short sequence motif" description="TonB box" evidence="13">
    <location>
        <begin position="32"/>
        <end position="38"/>
    </location>
</feature>
<dbReference type="InterPro" id="IPR039426">
    <property type="entry name" value="TonB-dep_rcpt-like"/>
</dbReference>
<dbReference type="EMBL" id="FIZX01000007">
    <property type="protein sequence ID" value="CZF84997.1"/>
    <property type="molecule type" value="Genomic_DNA"/>
</dbReference>
<evidence type="ECO:0000256" key="12">
    <source>
        <dbReference type="PROSITE-ProRule" id="PRU01360"/>
    </source>
</evidence>